<sequence length="103" mass="10740">MPSLTHAVPVTNADFRPALAAKGSPSIVNWDPLTLQRVYSYRPACISVSSSTSTSASPFADPTSGTHINIDAGSDTAPRTRRSQTHIAQGSAAPGRLGYPESS</sequence>
<evidence type="ECO:0000256" key="1">
    <source>
        <dbReference type="SAM" id="MobiDB-lite"/>
    </source>
</evidence>
<accession>A0A4Q9PAI8</accession>
<dbReference type="Proteomes" id="UP000292082">
    <property type="component" value="Unassembled WGS sequence"/>
</dbReference>
<organism evidence="2 3">
    <name type="scientific">Dichomitus squalens</name>
    <dbReference type="NCBI Taxonomy" id="114155"/>
    <lineage>
        <taxon>Eukaryota</taxon>
        <taxon>Fungi</taxon>
        <taxon>Dikarya</taxon>
        <taxon>Basidiomycota</taxon>
        <taxon>Agaricomycotina</taxon>
        <taxon>Agaricomycetes</taxon>
        <taxon>Polyporales</taxon>
        <taxon>Polyporaceae</taxon>
        <taxon>Dichomitus</taxon>
    </lineage>
</organism>
<name>A0A4Q9PAI8_9APHY</name>
<feature type="compositionally biased region" description="Low complexity" evidence="1">
    <location>
        <begin position="49"/>
        <end position="64"/>
    </location>
</feature>
<proteinExistence type="predicted"/>
<evidence type="ECO:0000313" key="2">
    <source>
        <dbReference type="EMBL" id="TBU51710.1"/>
    </source>
</evidence>
<protein>
    <submittedName>
        <fullName evidence="2">Uncharacterized protein</fullName>
    </submittedName>
</protein>
<keyword evidence="3" id="KW-1185">Reference proteome</keyword>
<dbReference type="AlphaFoldDB" id="A0A4Q9PAI8"/>
<feature type="region of interest" description="Disordered" evidence="1">
    <location>
        <begin position="49"/>
        <end position="103"/>
    </location>
</feature>
<evidence type="ECO:0000313" key="3">
    <source>
        <dbReference type="Proteomes" id="UP000292082"/>
    </source>
</evidence>
<reference evidence="2 3" key="1">
    <citation type="submission" date="2019-01" db="EMBL/GenBank/DDBJ databases">
        <title>Draft genome sequences of three monokaryotic isolates of the white-rot basidiomycete fungus Dichomitus squalens.</title>
        <authorList>
            <consortium name="DOE Joint Genome Institute"/>
            <person name="Lopez S.C."/>
            <person name="Andreopoulos B."/>
            <person name="Pangilinan J."/>
            <person name="Lipzen A."/>
            <person name="Riley R."/>
            <person name="Ahrendt S."/>
            <person name="Ng V."/>
            <person name="Barry K."/>
            <person name="Daum C."/>
            <person name="Grigoriev I.V."/>
            <person name="Hilden K.S."/>
            <person name="Makela M.R."/>
            <person name="de Vries R.P."/>
        </authorList>
    </citation>
    <scope>NUCLEOTIDE SEQUENCE [LARGE SCALE GENOMIC DNA]</scope>
    <source>
        <strain evidence="2 3">CBS 464.89</strain>
    </source>
</reference>
<dbReference type="EMBL" id="ML145292">
    <property type="protein sequence ID" value="TBU51710.1"/>
    <property type="molecule type" value="Genomic_DNA"/>
</dbReference>
<gene>
    <name evidence="2" type="ORF">BD310DRAFT_318427</name>
</gene>